<dbReference type="InterPro" id="IPR036860">
    <property type="entry name" value="SH2_dom_sf"/>
</dbReference>
<evidence type="ECO:0000313" key="6">
    <source>
        <dbReference type="Proteomes" id="UP000015101"/>
    </source>
</evidence>
<evidence type="ECO:0000256" key="1">
    <source>
        <dbReference type="PROSITE-ProRule" id="PRU00191"/>
    </source>
</evidence>
<feature type="domain" description="SH2" evidence="3">
    <location>
        <begin position="255"/>
        <end position="398"/>
    </location>
</feature>
<dbReference type="HOGENOM" id="CLU_617187_0_0_1"/>
<dbReference type="Proteomes" id="UP000015101">
    <property type="component" value="Unassembled WGS sequence"/>
</dbReference>
<organism evidence="5 6">
    <name type="scientific">Helobdella robusta</name>
    <name type="common">Californian leech</name>
    <dbReference type="NCBI Taxonomy" id="6412"/>
    <lineage>
        <taxon>Eukaryota</taxon>
        <taxon>Metazoa</taxon>
        <taxon>Spiralia</taxon>
        <taxon>Lophotrochozoa</taxon>
        <taxon>Annelida</taxon>
        <taxon>Clitellata</taxon>
        <taxon>Hirudinea</taxon>
        <taxon>Rhynchobdellida</taxon>
        <taxon>Glossiphoniidae</taxon>
        <taxon>Helobdella</taxon>
    </lineage>
</organism>
<evidence type="ECO:0000259" key="3">
    <source>
        <dbReference type="PROSITE" id="PS50001"/>
    </source>
</evidence>
<reference evidence="5" key="3">
    <citation type="submission" date="2015-06" db="UniProtKB">
        <authorList>
            <consortium name="EnsemblMetazoa"/>
        </authorList>
    </citation>
    <scope>IDENTIFICATION</scope>
</reference>
<evidence type="ECO:0000256" key="2">
    <source>
        <dbReference type="SAM" id="MobiDB-lite"/>
    </source>
</evidence>
<feature type="compositionally biased region" description="Low complexity" evidence="2">
    <location>
        <begin position="142"/>
        <end position="151"/>
    </location>
</feature>
<feature type="region of interest" description="Disordered" evidence="2">
    <location>
        <begin position="1"/>
        <end position="31"/>
    </location>
</feature>
<dbReference type="Gene3D" id="3.30.505.10">
    <property type="entry name" value="SH2 domain"/>
    <property type="match status" value="1"/>
</dbReference>
<dbReference type="KEGG" id="hro:HELRODRAFT_165739"/>
<dbReference type="SMART" id="SM00252">
    <property type="entry name" value="SH2"/>
    <property type="match status" value="1"/>
</dbReference>
<feature type="region of interest" description="Disordered" evidence="2">
    <location>
        <begin position="133"/>
        <end position="154"/>
    </location>
</feature>
<dbReference type="SUPFAM" id="SSF55550">
    <property type="entry name" value="SH2 domain"/>
    <property type="match status" value="1"/>
</dbReference>
<keyword evidence="6" id="KW-1185">Reference proteome</keyword>
<dbReference type="EMBL" id="AMQM01002159">
    <property type="status" value="NOT_ANNOTATED_CDS"/>
    <property type="molecule type" value="Genomic_DNA"/>
</dbReference>
<dbReference type="AlphaFoldDB" id="T1EX83"/>
<feature type="compositionally biased region" description="Pro residues" evidence="2">
    <location>
        <begin position="92"/>
        <end position="105"/>
    </location>
</feature>
<keyword evidence="1" id="KW-0727">SH2 domain</keyword>
<reference evidence="6" key="1">
    <citation type="submission" date="2012-12" db="EMBL/GenBank/DDBJ databases">
        <authorList>
            <person name="Hellsten U."/>
            <person name="Grimwood J."/>
            <person name="Chapman J.A."/>
            <person name="Shapiro H."/>
            <person name="Aerts A."/>
            <person name="Otillar R.P."/>
            <person name="Terry A.Y."/>
            <person name="Boore J.L."/>
            <person name="Simakov O."/>
            <person name="Marletaz F."/>
            <person name="Cho S.-J."/>
            <person name="Edsinger-Gonzales E."/>
            <person name="Havlak P."/>
            <person name="Kuo D.-H."/>
            <person name="Larsson T."/>
            <person name="Lv J."/>
            <person name="Arendt D."/>
            <person name="Savage R."/>
            <person name="Osoegawa K."/>
            <person name="de Jong P."/>
            <person name="Lindberg D.R."/>
            <person name="Seaver E.C."/>
            <person name="Weisblat D.A."/>
            <person name="Putnam N.H."/>
            <person name="Grigoriev I.V."/>
            <person name="Rokhsar D.S."/>
        </authorList>
    </citation>
    <scope>NUCLEOTIDE SEQUENCE</scope>
</reference>
<dbReference type="EnsemblMetazoa" id="HelroT165739">
    <property type="protein sequence ID" value="HelroP165739"/>
    <property type="gene ID" value="HelroG165739"/>
</dbReference>
<dbReference type="InParanoid" id="T1EX83"/>
<dbReference type="InterPro" id="IPR000980">
    <property type="entry name" value="SH2"/>
</dbReference>
<feature type="compositionally biased region" description="Pro residues" evidence="2">
    <location>
        <begin position="11"/>
        <end position="28"/>
    </location>
</feature>
<evidence type="ECO:0000313" key="4">
    <source>
        <dbReference type="EMBL" id="ESN91681.1"/>
    </source>
</evidence>
<dbReference type="CTD" id="20201183"/>
<name>T1EX83_HELRO</name>
<dbReference type="PROSITE" id="PS50001">
    <property type="entry name" value="SH2"/>
    <property type="match status" value="1"/>
</dbReference>
<dbReference type="OrthoDB" id="2016582at2759"/>
<protein>
    <recommendedName>
        <fullName evidence="3">SH2 domain-containing protein</fullName>
    </recommendedName>
</protein>
<reference evidence="4 6" key="2">
    <citation type="journal article" date="2013" name="Nature">
        <title>Insights into bilaterian evolution from three spiralian genomes.</title>
        <authorList>
            <person name="Simakov O."/>
            <person name="Marletaz F."/>
            <person name="Cho S.J."/>
            <person name="Edsinger-Gonzales E."/>
            <person name="Havlak P."/>
            <person name="Hellsten U."/>
            <person name="Kuo D.H."/>
            <person name="Larsson T."/>
            <person name="Lv J."/>
            <person name="Arendt D."/>
            <person name="Savage R."/>
            <person name="Osoegawa K."/>
            <person name="de Jong P."/>
            <person name="Grimwood J."/>
            <person name="Chapman J.A."/>
            <person name="Shapiro H."/>
            <person name="Aerts A."/>
            <person name="Otillar R.P."/>
            <person name="Terry A.Y."/>
            <person name="Boore J.L."/>
            <person name="Grigoriev I.V."/>
            <person name="Lindberg D.R."/>
            <person name="Seaver E.C."/>
            <person name="Weisblat D.A."/>
            <person name="Putnam N.H."/>
            <person name="Rokhsar D.S."/>
        </authorList>
    </citation>
    <scope>NUCLEOTIDE SEQUENCE</scope>
</reference>
<dbReference type="EMBL" id="KB097700">
    <property type="protein sequence ID" value="ESN91681.1"/>
    <property type="molecule type" value="Genomic_DNA"/>
</dbReference>
<dbReference type="GeneID" id="20201183"/>
<proteinExistence type="predicted"/>
<dbReference type="RefSeq" id="XP_009030502.1">
    <property type="nucleotide sequence ID" value="XM_009032254.1"/>
</dbReference>
<feature type="region of interest" description="Disordered" evidence="2">
    <location>
        <begin position="89"/>
        <end position="112"/>
    </location>
</feature>
<sequence>MFRTFDMEDSSPPPIPKRLHPFQPPPATTAPQNILQNNDINNGITINNNNTSSSGTIKYNSNNINKIINWDMPSPRPQPKLPETFLSTKKPPNLPPVLSPLPPETPTSATTTSSLFREYSNNFEDENNVYMIPDGNPNDPYNNNNNNNNNNKKNKTVNFDTYNCDTIKCENVESVYKLPDIVDRSSWTNNYPTNRPMKTGKILNYDTEDGEPTAKPYMDRALPPVPPANEPPEQTRISIDQLQSTYNTVEDNYFWFRSGMEREDSELLLEKYLEETGSFVVRHRGSTSKQDPRIPYSLSLVLNRKCYHLPIRLVEDHLLCIGKADADHKACRTKMVCTRWSKLFYFAFDVHVLFSRHIQLQRFSTLGELVNFYTNNALTVWNKEGSTSIFNIKLDQKYWLQGHKAICVGGLGLGSVAELAPSAFLASDGGPPGSDVAEGWDLCR</sequence>
<gene>
    <name evidence="5" type="primary">20201183</name>
    <name evidence="4" type="ORF">HELRODRAFT_165739</name>
</gene>
<evidence type="ECO:0000313" key="5">
    <source>
        <dbReference type="EnsemblMetazoa" id="HelroP165739"/>
    </source>
</evidence>
<accession>T1EX83</accession>